<protein>
    <submittedName>
        <fullName evidence="2">Uncharacterized protein</fullName>
    </submittedName>
</protein>
<keyword evidence="3" id="KW-1185">Reference proteome</keyword>
<name>A0ABD2YEE4_9GENT</name>
<dbReference type="EMBL" id="JBJUIK010000014">
    <property type="protein sequence ID" value="KAL3504220.1"/>
    <property type="molecule type" value="Genomic_DNA"/>
</dbReference>
<dbReference type="Proteomes" id="UP001630127">
    <property type="component" value="Unassembled WGS sequence"/>
</dbReference>
<dbReference type="AlphaFoldDB" id="A0ABD2YEE4"/>
<evidence type="ECO:0000313" key="2">
    <source>
        <dbReference type="EMBL" id="KAL3504220.1"/>
    </source>
</evidence>
<organism evidence="2 3">
    <name type="scientific">Cinchona calisaya</name>
    <dbReference type="NCBI Taxonomy" id="153742"/>
    <lineage>
        <taxon>Eukaryota</taxon>
        <taxon>Viridiplantae</taxon>
        <taxon>Streptophyta</taxon>
        <taxon>Embryophyta</taxon>
        <taxon>Tracheophyta</taxon>
        <taxon>Spermatophyta</taxon>
        <taxon>Magnoliopsida</taxon>
        <taxon>eudicotyledons</taxon>
        <taxon>Gunneridae</taxon>
        <taxon>Pentapetalae</taxon>
        <taxon>asterids</taxon>
        <taxon>lamiids</taxon>
        <taxon>Gentianales</taxon>
        <taxon>Rubiaceae</taxon>
        <taxon>Cinchonoideae</taxon>
        <taxon>Cinchoneae</taxon>
        <taxon>Cinchona</taxon>
    </lineage>
</organism>
<reference evidence="2 3" key="1">
    <citation type="submission" date="2024-11" db="EMBL/GenBank/DDBJ databases">
        <title>A near-complete genome assembly of Cinchona calisaya.</title>
        <authorList>
            <person name="Lian D.C."/>
            <person name="Zhao X.W."/>
            <person name="Wei L."/>
        </authorList>
    </citation>
    <scope>NUCLEOTIDE SEQUENCE [LARGE SCALE GENOMIC DNA]</scope>
    <source>
        <tissue evidence="2">Nenye</tissue>
    </source>
</reference>
<sequence>DACRFFLIESGFALFVAFLINVSIISVSRFVCSGNNLSKQNIDTCIDFTLNSASFLLK</sequence>
<feature type="non-terminal residue" evidence="2">
    <location>
        <position position="58"/>
    </location>
</feature>
<keyword evidence="1" id="KW-1133">Transmembrane helix</keyword>
<comment type="caution">
    <text evidence="2">The sequence shown here is derived from an EMBL/GenBank/DDBJ whole genome shotgun (WGS) entry which is preliminary data.</text>
</comment>
<proteinExistence type="predicted"/>
<feature type="transmembrane region" description="Helical" evidence="1">
    <location>
        <begin position="12"/>
        <end position="32"/>
    </location>
</feature>
<feature type="non-terminal residue" evidence="2">
    <location>
        <position position="1"/>
    </location>
</feature>
<keyword evidence="1" id="KW-0472">Membrane</keyword>
<keyword evidence="1" id="KW-0812">Transmembrane</keyword>
<accession>A0ABD2YEE4</accession>
<evidence type="ECO:0000256" key="1">
    <source>
        <dbReference type="SAM" id="Phobius"/>
    </source>
</evidence>
<evidence type="ECO:0000313" key="3">
    <source>
        <dbReference type="Proteomes" id="UP001630127"/>
    </source>
</evidence>
<gene>
    <name evidence="2" type="ORF">ACH5RR_034061</name>
</gene>